<dbReference type="Gene3D" id="3.50.50.60">
    <property type="entry name" value="FAD/NAD(P)-binding domain"/>
    <property type="match status" value="1"/>
</dbReference>
<keyword evidence="3" id="KW-0560">Oxidoreductase</keyword>
<protein>
    <submittedName>
        <fullName evidence="6">FAD-dependent oxidoreductase</fullName>
    </submittedName>
</protein>
<accession>A0ABU1AWQ1</accession>
<keyword evidence="5" id="KW-0411">Iron-sulfur</keyword>
<evidence type="ECO:0000256" key="3">
    <source>
        <dbReference type="ARBA" id="ARBA00023002"/>
    </source>
</evidence>
<dbReference type="InterPro" id="IPR036188">
    <property type="entry name" value="FAD/NAD-bd_sf"/>
</dbReference>
<gene>
    <name evidence="6" type="ORF">QEH52_13775</name>
</gene>
<proteinExistence type="predicted"/>
<dbReference type="InterPro" id="IPR039650">
    <property type="entry name" value="HdrA-like"/>
</dbReference>
<evidence type="ECO:0000313" key="7">
    <source>
        <dbReference type="Proteomes" id="UP001225316"/>
    </source>
</evidence>
<dbReference type="Proteomes" id="UP001225316">
    <property type="component" value="Unassembled WGS sequence"/>
</dbReference>
<dbReference type="SUPFAM" id="SSF51905">
    <property type="entry name" value="FAD/NAD(P)-binding domain"/>
    <property type="match status" value="1"/>
</dbReference>
<keyword evidence="2" id="KW-0479">Metal-binding</keyword>
<comment type="caution">
    <text evidence="6">The sequence shown here is derived from an EMBL/GenBank/DDBJ whole genome shotgun (WGS) entry which is preliminary data.</text>
</comment>
<organism evidence="6 7">
    <name type="scientific">Thalassobacterium maritimum</name>
    <dbReference type="NCBI Taxonomy" id="3041265"/>
    <lineage>
        <taxon>Bacteria</taxon>
        <taxon>Pseudomonadati</taxon>
        <taxon>Verrucomicrobiota</taxon>
        <taxon>Opitutia</taxon>
        <taxon>Puniceicoccales</taxon>
        <taxon>Coraliomargaritaceae</taxon>
        <taxon>Thalassobacterium</taxon>
    </lineage>
</organism>
<dbReference type="PANTHER" id="PTHR43498">
    <property type="entry name" value="FERREDOXIN:COB-COM HETERODISULFIDE REDUCTASE SUBUNIT A"/>
    <property type="match status" value="1"/>
</dbReference>
<dbReference type="Gene3D" id="2.60.120.260">
    <property type="entry name" value="Galactose-binding domain-like"/>
    <property type="match status" value="1"/>
</dbReference>
<evidence type="ECO:0000313" key="6">
    <source>
        <dbReference type="EMBL" id="MDQ8208589.1"/>
    </source>
</evidence>
<dbReference type="PANTHER" id="PTHR43498:SF1">
    <property type="entry name" value="COB--COM HETERODISULFIDE REDUCTASE IRON-SULFUR SUBUNIT A"/>
    <property type="match status" value="1"/>
</dbReference>
<name>A0ABU1AWQ1_9BACT</name>
<dbReference type="EMBL" id="JARXHW010000034">
    <property type="protein sequence ID" value="MDQ8208589.1"/>
    <property type="molecule type" value="Genomic_DNA"/>
</dbReference>
<dbReference type="Pfam" id="PF12831">
    <property type="entry name" value="FAD_oxidored"/>
    <property type="match status" value="1"/>
</dbReference>
<evidence type="ECO:0000256" key="5">
    <source>
        <dbReference type="ARBA" id="ARBA00023014"/>
    </source>
</evidence>
<keyword evidence="4" id="KW-0408">Iron</keyword>
<evidence type="ECO:0000256" key="2">
    <source>
        <dbReference type="ARBA" id="ARBA00022723"/>
    </source>
</evidence>
<dbReference type="SUPFAM" id="SSF49785">
    <property type="entry name" value="Galactose-binding domain-like"/>
    <property type="match status" value="1"/>
</dbReference>
<dbReference type="InterPro" id="IPR008979">
    <property type="entry name" value="Galactose-bd-like_sf"/>
</dbReference>
<keyword evidence="7" id="KW-1185">Reference proteome</keyword>
<keyword evidence="1" id="KW-0004">4Fe-4S</keyword>
<reference evidence="6 7" key="1">
    <citation type="submission" date="2023-04" db="EMBL/GenBank/DDBJ databases">
        <title>A novel bacteria isolated from coastal sediment.</title>
        <authorList>
            <person name="Liu X.-J."/>
            <person name="Du Z.-J."/>
        </authorList>
    </citation>
    <scope>NUCLEOTIDE SEQUENCE [LARGE SCALE GENOMIC DNA]</scope>
    <source>
        <strain evidence="6 7">SDUM461003</strain>
    </source>
</reference>
<dbReference type="RefSeq" id="WP_308951211.1">
    <property type="nucleotide sequence ID" value="NZ_JARXHW010000034.1"/>
</dbReference>
<sequence length="787" mass="87217">MKRIEESYDLVVAGGGLAGVCAAIAAARGGLKTCLVHERPVLGGVASSEMRVTVHGAAQHHSYARESGIISEILSEERARNHEPINENGWTNSAFDMVLYDFCTREKNLSLHLNTPVTQVLMHDGEQVEQEPHTRHGYYHRPACNKSRRIAGLIAHTLSAELELCLRANYFLDATGDAYVADRAGCEWRMGCESKAEFNETHAPLEPSTDTMGNSIHIRAKNIGAPAPYSAPEWAVKHEDASFFYEQGRRPSDPNGGYWWIEIGVPWHTIHDNEEIRHQLTRHALGVWDWMKNRDPVMKRICANYALDFVGQVPGKRESRRVLGRHWITENELAERRAFPDEVGHGGWFLDLHTTGGLLADSSEPAAAEGYRVDSEYAALSYIGPYGFPLRSLMAKDVDNLFLAGRCISTSRAALGTVRVMGTTSIMGQAVGTAAAIMKKRGLDFASLEKDAAQGGAHIQSIQQTLLRNGVFLPNFKNNDAEDLATQATVSASSSAKFHGQSADDPQATAGPLYHPHADPCGPSLEKMHAQHCYLSGALDSIRLQLTAAKDSKLSIRLVRTAGIWDYRQGGSEVIASTTLLIPAGAKQWCEWHCKLTHLIAGSYRIETLAGAETLRWHKVASIQPGHYGQETISPTRLRDLRYGFALQLSPAQCCYQPEQILSGVCRPQSATNCWRSDSVAGLPAWIQLDWDNAQTIKTVEISFAGHLLAEVHTEPPFWRDPQTVKDYTIQFESKDGWHTALQVNDNYQRQRKHLLPQAITTRRLRILVTATNGDPVACVYEIRCYS</sequence>
<evidence type="ECO:0000256" key="4">
    <source>
        <dbReference type="ARBA" id="ARBA00023004"/>
    </source>
</evidence>
<evidence type="ECO:0000256" key="1">
    <source>
        <dbReference type="ARBA" id="ARBA00022485"/>
    </source>
</evidence>